<protein>
    <submittedName>
        <fullName evidence="1">Aspartyl-phosphate phosphatase Spo0E family protein</fullName>
    </submittedName>
</protein>
<dbReference type="Pfam" id="PF09388">
    <property type="entry name" value="SpoOE-like"/>
    <property type="match status" value="1"/>
</dbReference>
<accession>A0AA47I770</accession>
<dbReference type="RefSeq" id="WP_216122519.1">
    <property type="nucleotide sequence ID" value="NZ_CP086239.1"/>
</dbReference>
<dbReference type="AlphaFoldDB" id="A0AA47I770"/>
<dbReference type="EMBL" id="CP086239">
    <property type="protein sequence ID" value="WAG61298.1"/>
    <property type="molecule type" value="Genomic_DNA"/>
</dbReference>
<organism evidence="1 2">
    <name type="scientific">Clostridium estertheticum</name>
    <dbReference type="NCBI Taxonomy" id="238834"/>
    <lineage>
        <taxon>Bacteria</taxon>
        <taxon>Bacillati</taxon>
        <taxon>Bacillota</taxon>
        <taxon>Clostridia</taxon>
        <taxon>Eubacteriales</taxon>
        <taxon>Clostridiaceae</taxon>
        <taxon>Clostridium</taxon>
    </lineage>
</organism>
<evidence type="ECO:0000313" key="2">
    <source>
        <dbReference type="Proteomes" id="UP001164733"/>
    </source>
</evidence>
<reference evidence="1" key="1">
    <citation type="submission" date="2021-11" db="EMBL/GenBank/DDBJ databases">
        <title>Clostridia strains as spoilage organisms.</title>
        <authorList>
            <person name="Wambui J."/>
            <person name="Stevens M.J.A."/>
            <person name="Stephan R."/>
        </authorList>
    </citation>
    <scope>NUCLEOTIDE SEQUENCE</scope>
    <source>
        <strain evidence="1">CF009</strain>
    </source>
</reference>
<dbReference type="GO" id="GO:0043937">
    <property type="term" value="P:regulation of sporulation"/>
    <property type="evidence" value="ECO:0007669"/>
    <property type="project" value="InterPro"/>
</dbReference>
<name>A0AA47I770_9CLOT</name>
<dbReference type="InterPro" id="IPR018540">
    <property type="entry name" value="Spo0E-like"/>
</dbReference>
<gene>
    <name evidence="1" type="ORF">LL038_03325</name>
</gene>
<sequence>MNEKINLLRKSLENLISKRDSLINDEVIKLSQKLDKYIAKYYLDEIDKINVKL</sequence>
<evidence type="ECO:0000313" key="1">
    <source>
        <dbReference type="EMBL" id="WAG61298.1"/>
    </source>
</evidence>
<proteinExistence type="predicted"/>
<dbReference type="Proteomes" id="UP001164733">
    <property type="component" value="Chromosome"/>
</dbReference>